<dbReference type="AlphaFoldDB" id="A0A4P7BET9"/>
<dbReference type="PANTHER" id="PTHR33525">
    <property type="match status" value="1"/>
</dbReference>
<reference evidence="2" key="1">
    <citation type="journal article" date="2014" name="Int. J. Syst. Evol. Microbiol.">
        <title>Complete genome sequence of Corynebacterium casei LMG S-19264T (=DSM 44701T), isolated from a smear-ripened cheese.</title>
        <authorList>
            <consortium name="US DOE Joint Genome Institute (JGI-PGF)"/>
            <person name="Walter F."/>
            <person name="Albersmeier A."/>
            <person name="Kalinowski J."/>
            <person name="Ruckert C."/>
        </authorList>
    </citation>
    <scope>NUCLEOTIDE SEQUENCE</scope>
    <source>
        <strain evidence="2">KCTC 12344</strain>
    </source>
</reference>
<dbReference type="EMBL" id="CP038026">
    <property type="protein sequence ID" value="QBQ37261.1"/>
    <property type="molecule type" value="Genomic_DNA"/>
</dbReference>
<sequence length="278" mass="29801">MDRLATFKTIAAQASCGELTFPANVEASVRLQQALMDPDCHADVATRLIQADPLLAARTVAIANSVAYNRSGTEISGVRSAVQRLGVRTLQSLVAAVIVRQIGSRATDPVVREHMQRLWEHTAHTAALAQVIARRVTHVDPDTALFAGIVHEVGGFYLLSRAEDYPGILDGEPEEWTDHGEIEIGRGVLAKLVVPESVMAAVESMWGGMRALPPEDLGDTLLLADDLAPVPSPLHTRPGTITPAAARTIDFAIGDGTFDAILRESADEVESLYAVLML</sequence>
<dbReference type="Gene3D" id="1.10.3210.10">
    <property type="entry name" value="Hypothetical protein af1432"/>
    <property type="match status" value="1"/>
</dbReference>
<dbReference type="Pfam" id="PF08668">
    <property type="entry name" value="HDOD"/>
    <property type="match status" value="1"/>
</dbReference>
<reference evidence="2" key="3">
    <citation type="submission" date="2022-12" db="EMBL/GenBank/DDBJ databases">
        <authorList>
            <person name="Sun Q."/>
            <person name="Kim S."/>
        </authorList>
    </citation>
    <scope>NUCLEOTIDE SEQUENCE</scope>
    <source>
        <strain evidence="2">KCTC 12344</strain>
    </source>
</reference>
<dbReference type="InterPro" id="IPR052340">
    <property type="entry name" value="RNase_Y/CdgJ"/>
</dbReference>
<evidence type="ECO:0000313" key="2">
    <source>
        <dbReference type="EMBL" id="GGY98048.1"/>
    </source>
</evidence>
<dbReference type="EMBL" id="BMWW01000006">
    <property type="protein sequence ID" value="GGY98048.1"/>
    <property type="molecule type" value="Genomic_DNA"/>
</dbReference>
<dbReference type="PROSITE" id="PS51833">
    <property type="entry name" value="HDOD"/>
    <property type="match status" value="1"/>
</dbReference>
<reference evidence="3 4" key="2">
    <citation type="submission" date="2019-03" db="EMBL/GenBank/DDBJ databases">
        <title>Draft Genome Sequences of Six Type Strains of the Genus Massilia.</title>
        <authorList>
            <person name="Miess H."/>
            <person name="Frediansyhah A."/>
            <person name="Gross H."/>
        </authorList>
    </citation>
    <scope>NUCLEOTIDE SEQUENCE [LARGE SCALE GENOMIC DNA]</scope>
    <source>
        <strain evidence="3 4">DSM 17505</strain>
    </source>
</reference>
<organism evidence="2 5">
    <name type="scientific">Pseudoduganella plicata</name>
    <dbReference type="NCBI Taxonomy" id="321984"/>
    <lineage>
        <taxon>Bacteria</taxon>
        <taxon>Pseudomonadati</taxon>
        <taxon>Pseudomonadota</taxon>
        <taxon>Betaproteobacteria</taxon>
        <taxon>Burkholderiales</taxon>
        <taxon>Oxalobacteraceae</taxon>
        <taxon>Telluria group</taxon>
        <taxon>Pseudoduganella</taxon>
    </lineage>
</organism>
<accession>A0A4P7BET9</accession>
<feature type="domain" description="HDOD" evidence="1">
    <location>
        <begin position="21"/>
        <end position="208"/>
    </location>
</feature>
<dbReference type="OrthoDB" id="9797768at2"/>
<dbReference type="Proteomes" id="UP000294359">
    <property type="component" value="Chromosome"/>
</dbReference>
<dbReference type="Proteomes" id="UP000619512">
    <property type="component" value="Unassembled WGS sequence"/>
</dbReference>
<evidence type="ECO:0000259" key="1">
    <source>
        <dbReference type="PROSITE" id="PS51833"/>
    </source>
</evidence>
<keyword evidence="4" id="KW-1185">Reference proteome</keyword>
<dbReference type="PANTHER" id="PTHR33525:SF3">
    <property type="entry name" value="RIBONUCLEASE Y"/>
    <property type="match status" value="1"/>
</dbReference>
<dbReference type="RefSeq" id="WP_134385629.1">
    <property type="nucleotide sequence ID" value="NZ_BMWW01000006.1"/>
</dbReference>
<name>A0A4P7BET9_9BURK</name>
<proteinExistence type="predicted"/>
<dbReference type="InterPro" id="IPR013976">
    <property type="entry name" value="HDOD"/>
</dbReference>
<evidence type="ECO:0000313" key="3">
    <source>
        <dbReference type="EMBL" id="QBQ37261.1"/>
    </source>
</evidence>
<dbReference type="SUPFAM" id="SSF109604">
    <property type="entry name" value="HD-domain/PDEase-like"/>
    <property type="match status" value="1"/>
</dbReference>
<protein>
    <submittedName>
        <fullName evidence="3">HDOD domain-containing protein</fullName>
    </submittedName>
</protein>
<evidence type="ECO:0000313" key="5">
    <source>
        <dbReference type="Proteomes" id="UP000619512"/>
    </source>
</evidence>
<gene>
    <name evidence="3" type="ORF">E1742_14565</name>
    <name evidence="2" type="ORF">GCM10007388_34430</name>
</gene>
<evidence type="ECO:0000313" key="4">
    <source>
        <dbReference type="Proteomes" id="UP000294359"/>
    </source>
</evidence>